<dbReference type="Gene3D" id="3.40.50.300">
    <property type="entry name" value="P-loop containing nucleotide triphosphate hydrolases"/>
    <property type="match status" value="1"/>
</dbReference>
<evidence type="ECO:0000313" key="1">
    <source>
        <dbReference type="EMBL" id="MEB3430143.1"/>
    </source>
</evidence>
<evidence type="ECO:0008006" key="3">
    <source>
        <dbReference type="Google" id="ProtNLM"/>
    </source>
</evidence>
<dbReference type="EMBL" id="JAYKOT010000003">
    <property type="protein sequence ID" value="MEB3430143.1"/>
    <property type="molecule type" value="Genomic_DNA"/>
</dbReference>
<protein>
    <recommendedName>
        <fullName evidence="3">DNA polymerase III subunit delta</fullName>
    </recommendedName>
</protein>
<reference evidence="1 2" key="1">
    <citation type="submission" date="2024-01" db="EMBL/GenBank/DDBJ databases">
        <title>Complete genome sequence of Citroniella saccharovorans strain M6.X9, isolated from human fecal sample.</title>
        <authorList>
            <person name="Cheng G."/>
            <person name="Westerholm M."/>
            <person name="Schnurer A."/>
        </authorList>
    </citation>
    <scope>NUCLEOTIDE SEQUENCE [LARGE SCALE GENOMIC DNA]</scope>
    <source>
        <strain evidence="1 2">DSM 29873</strain>
    </source>
</reference>
<accession>A0AAW9MWK9</accession>
<organism evidence="1 2">
    <name type="scientific">Citroniella saccharovorans</name>
    <dbReference type="NCBI Taxonomy" id="2053367"/>
    <lineage>
        <taxon>Bacteria</taxon>
        <taxon>Bacillati</taxon>
        <taxon>Bacillota</taxon>
        <taxon>Tissierellia</taxon>
        <taxon>Tissierellales</taxon>
        <taxon>Peptoniphilaceae</taxon>
        <taxon>Citroniella</taxon>
    </lineage>
</organism>
<keyword evidence="2" id="KW-1185">Reference proteome</keyword>
<dbReference type="RefSeq" id="WP_324620316.1">
    <property type="nucleotide sequence ID" value="NZ_JAYKOT010000003.1"/>
</dbReference>
<proteinExistence type="predicted"/>
<comment type="caution">
    <text evidence="1">The sequence shown here is derived from an EMBL/GenBank/DDBJ whole genome shotgun (WGS) entry which is preliminary data.</text>
</comment>
<dbReference type="Pfam" id="PF13177">
    <property type="entry name" value="DNA_pol3_delta2"/>
    <property type="match status" value="1"/>
</dbReference>
<dbReference type="SUPFAM" id="SSF52540">
    <property type="entry name" value="P-loop containing nucleoside triphosphate hydrolases"/>
    <property type="match status" value="1"/>
</dbReference>
<name>A0AAW9MWK9_9FIRM</name>
<gene>
    <name evidence="1" type="ORF">VLK81_09120</name>
</gene>
<sequence length="245" mass="28993">MNNNNNEKLFHAYIFESRDQKLIFDEALKFFKRLDPREDKRNLLVVEAEKDVIKIDSIRDMIKFFLFKPILSSYKLAIVKDSYKLSDISSNALLKLVEEMPDYGKIIFLTSSRYNLLDTIISRTQLISFESESFEKSDDILFTENFIKASLNNELSFISLNRKEFDFYKDNKDYFLNLIIDSLAESKRNIIISREDKKFDLKLENLIKLNRAIEKISEVKNNFKLNLNYDLSINYISIILSEIKL</sequence>
<dbReference type="AlphaFoldDB" id="A0AAW9MWK9"/>
<dbReference type="Proteomes" id="UP001357733">
    <property type="component" value="Unassembled WGS sequence"/>
</dbReference>
<evidence type="ECO:0000313" key="2">
    <source>
        <dbReference type="Proteomes" id="UP001357733"/>
    </source>
</evidence>
<dbReference type="InterPro" id="IPR027417">
    <property type="entry name" value="P-loop_NTPase"/>
</dbReference>